<dbReference type="GO" id="GO:0032298">
    <property type="term" value="P:positive regulation of DNA-templated DNA replication initiation"/>
    <property type="evidence" value="ECO:0007669"/>
    <property type="project" value="TreeGrafter"/>
</dbReference>
<dbReference type="InterPro" id="IPR036768">
    <property type="entry name" value="PolIII_chi_sf"/>
</dbReference>
<dbReference type="Proteomes" id="UP000609531">
    <property type="component" value="Unassembled WGS sequence"/>
</dbReference>
<dbReference type="AlphaFoldDB" id="A0A934IQ71"/>
<evidence type="ECO:0000313" key="2">
    <source>
        <dbReference type="Proteomes" id="UP000609531"/>
    </source>
</evidence>
<proteinExistence type="predicted"/>
<keyword evidence="2" id="KW-1185">Reference proteome</keyword>
<dbReference type="PANTHER" id="PTHR38767:SF1">
    <property type="entry name" value="DNA POLYMERASE III SUBUNIT CHI"/>
    <property type="match status" value="1"/>
</dbReference>
<dbReference type="Pfam" id="PF04364">
    <property type="entry name" value="DNA_pol3_chi"/>
    <property type="match status" value="1"/>
</dbReference>
<reference evidence="1" key="1">
    <citation type="submission" date="2020-12" db="EMBL/GenBank/DDBJ databases">
        <title>Bacterial taxonomy.</title>
        <authorList>
            <person name="Pan X."/>
        </authorList>
    </citation>
    <scope>NUCLEOTIDE SEQUENCE</scope>
    <source>
        <strain evidence="1">B2012</strain>
    </source>
</reference>
<dbReference type="GO" id="GO:0003887">
    <property type="term" value="F:DNA-directed DNA polymerase activity"/>
    <property type="evidence" value="ECO:0007669"/>
    <property type="project" value="InterPro"/>
</dbReference>
<dbReference type="PANTHER" id="PTHR38767">
    <property type="entry name" value="DNA POLYMERASE III SUBUNIT CHI"/>
    <property type="match status" value="1"/>
</dbReference>
<organism evidence="1 2">
    <name type="scientific">Acuticoccus mangrovi</name>
    <dbReference type="NCBI Taxonomy" id="2796142"/>
    <lineage>
        <taxon>Bacteria</taxon>
        <taxon>Pseudomonadati</taxon>
        <taxon>Pseudomonadota</taxon>
        <taxon>Alphaproteobacteria</taxon>
        <taxon>Hyphomicrobiales</taxon>
        <taxon>Amorphaceae</taxon>
        <taxon>Acuticoccus</taxon>
    </lineage>
</organism>
<accession>A0A934IQ71</accession>
<dbReference type="GO" id="GO:0006260">
    <property type="term" value="P:DNA replication"/>
    <property type="evidence" value="ECO:0007669"/>
    <property type="project" value="InterPro"/>
</dbReference>
<gene>
    <name evidence="1" type="ORF">JCR33_13300</name>
</gene>
<dbReference type="EMBL" id="JAEKJA010000010">
    <property type="protein sequence ID" value="MBJ3776676.1"/>
    <property type="molecule type" value="Genomic_DNA"/>
</dbReference>
<dbReference type="SUPFAM" id="SSF102400">
    <property type="entry name" value="DNA polymerase III chi subunit"/>
    <property type="match status" value="1"/>
</dbReference>
<sequence>MSEVLFYHLERQTLEDVLPTLLEKTLARDWRAVVQLTDEERLDALDRHLWTYRDDSFLPHGSIRDGNAAHQPVWLTTGEDNPNGAEVRFLGDRAEPTRVEDYARVVLLFSADDEVAVASARRLWKPLKAAGHACTYWQQSAAGRWEQKG</sequence>
<name>A0A934IQ71_9HYPH</name>
<protein>
    <submittedName>
        <fullName evidence="1">DNA polymerase III subunit chi</fullName>
    </submittedName>
</protein>
<dbReference type="GO" id="GO:0003677">
    <property type="term" value="F:DNA binding"/>
    <property type="evidence" value="ECO:0007669"/>
    <property type="project" value="InterPro"/>
</dbReference>
<evidence type="ECO:0000313" key="1">
    <source>
        <dbReference type="EMBL" id="MBJ3776676.1"/>
    </source>
</evidence>
<dbReference type="NCBIfam" id="NF004347">
    <property type="entry name" value="PRK05728.1-4"/>
    <property type="match status" value="1"/>
</dbReference>
<comment type="caution">
    <text evidence="1">The sequence shown here is derived from an EMBL/GenBank/DDBJ whole genome shotgun (WGS) entry which is preliminary data.</text>
</comment>
<dbReference type="Gene3D" id="3.40.50.10110">
    <property type="entry name" value="DNA polymerase III subunit chi"/>
    <property type="match status" value="1"/>
</dbReference>
<dbReference type="RefSeq" id="WP_198882570.1">
    <property type="nucleotide sequence ID" value="NZ_JAEKJA010000010.1"/>
</dbReference>
<dbReference type="InterPro" id="IPR007459">
    <property type="entry name" value="DNA_pol3_chi"/>
</dbReference>